<accession>X1DD60</accession>
<dbReference type="SUPFAM" id="SSF53756">
    <property type="entry name" value="UDP-Glycosyltransferase/glycogen phosphorylase"/>
    <property type="match status" value="1"/>
</dbReference>
<comment type="caution">
    <text evidence="1">The sequence shown here is derived from an EMBL/GenBank/DDBJ whole genome shotgun (WGS) entry which is preliminary data.</text>
</comment>
<gene>
    <name evidence="1" type="ORF">S01H4_40822</name>
</gene>
<dbReference type="InterPro" id="IPR043148">
    <property type="entry name" value="TagF_C"/>
</dbReference>
<evidence type="ECO:0000313" key="1">
    <source>
        <dbReference type="EMBL" id="GAG94366.1"/>
    </source>
</evidence>
<reference evidence="1" key="1">
    <citation type="journal article" date="2014" name="Front. Microbiol.">
        <title>High frequency of phylogenetically diverse reductive dehalogenase-homologous genes in deep subseafloor sedimentary metagenomes.</title>
        <authorList>
            <person name="Kawai M."/>
            <person name="Futagami T."/>
            <person name="Toyoda A."/>
            <person name="Takaki Y."/>
            <person name="Nishi S."/>
            <person name="Hori S."/>
            <person name="Arai W."/>
            <person name="Tsubouchi T."/>
            <person name="Morono Y."/>
            <person name="Uchiyama I."/>
            <person name="Ito T."/>
            <person name="Fujiyama A."/>
            <person name="Inagaki F."/>
            <person name="Takami H."/>
        </authorList>
    </citation>
    <scope>NUCLEOTIDE SEQUENCE</scope>
    <source>
        <strain evidence="1">Expedition CK06-06</strain>
    </source>
</reference>
<dbReference type="AlphaFoldDB" id="X1DD60"/>
<sequence length="289" mass="33197">TSKGMAGAIPDHIIAWTEVMKKELLEYHDFPVNEVSIGGIAHFDTYYRKEELLSKEMIFKKFNLDINKKLIFFATKSPTAYPWNVDIAYIIAEAIAKEKISFPAQLLIRLHPLHYGVKWNKKIHIHLIKEFDKIVERYSFVKIDKPEILSDKLTMDMPEFEQIKVASILKYSDVLMNIFSTLNIEAAIMKVPIVNIVFEGKSQRKERARQSIEIDLNEVHNQRVIATGALKMCYNPEKLIASINDYLNNPSLNKEERKVLVEQEAGPFKGTAGKEVAGIIMKLMQNSDQ</sequence>
<protein>
    <recommendedName>
        <fullName evidence="2">UDP-N-acetylglucosamine 2-epimerase domain-containing protein</fullName>
    </recommendedName>
</protein>
<name>X1DD60_9ZZZZ</name>
<organism evidence="1">
    <name type="scientific">marine sediment metagenome</name>
    <dbReference type="NCBI Taxonomy" id="412755"/>
    <lineage>
        <taxon>unclassified sequences</taxon>
        <taxon>metagenomes</taxon>
        <taxon>ecological metagenomes</taxon>
    </lineage>
</organism>
<feature type="non-terminal residue" evidence="1">
    <location>
        <position position="289"/>
    </location>
</feature>
<proteinExistence type="predicted"/>
<dbReference type="EMBL" id="BART01022273">
    <property type="protein sequence ID" value="GAG94366.1"/>
    <property type="molecule type" value="Genomic_DNA"/>
</dbReference>
<feature type="non-terminal residue" evidence="1">
    <location>
        <position position="1"/>
    </location>
</feature>
<dbReference type="Gene3D" id="3.40.50.12580">
    <property type="match status" value="1"/>
</dbReference>
<evidence type="ECO:0008006" key="2">
    <source>
        <dbReference type="Google" id="ProtNLM"/>
    </source>
</evidence>